<evidence type="ECO:0000313" key="3">
    <source>
        <dbReference type="Proteomes" id="UP001375370"/>
    </source>
</evidence>
<dbReference type="RefSeq" id="WP_338737503.1">
    <property type="nucleotide sequence ID" value="NZ_CP146612.1"/>
</dbReference>
<dbReference type="PANTHER" id="PTHR41878">
    <property type="entry name" value="LEXA REPRESSOR-RELATED"/>
    <property type="match status" value="1"/>
</dbReference>
<gene>
    <name evidence="2" type="ORF">V8247_08985</name>
</gene>
<evidence type="ECO:0000259" key="1">
    <source>
        <dbReference type="Pfam" id="PF07929"/>
    </source>
</evidence>
<sequence length="178" mass="20598">MFYEIKITLMYLDPPVWRTVLVPSNTNLRKFHRIIQRAMGWTESHLYMYEIGRERYGDPDPEWGPDIMDSRKMTLDKVFTDGRKSFTYEYDMGDGWRHEIKLLRAVDSEAGAKQRVIAGARACPPEDVGGPPGYINLLVTLSDPESEDYEEMVEWLGGEFDPNEFDLAAADEVVRKVR</sequence>
<keyword evidence="3" id="KW-1185">Reference proteome</keyword>
<organism evidence="2 3">
    <name type="scientific">Candidatus Dehalogenimonas loeffleri</name>
    <dbReference type="NCBI Taxonomy" id="3127115"/>
    <lineage>
        <taxon>Bacteria</taxon>
        <taxon>Bacillati</taxon>
        <taxon>Chloroflexota</taxon>
        <taxon>Dehalococcoidia</taxon>
        <taxon>Dehalococcoidales</taxon>
        <taxon>Dehalococcoidaceae</taxon>
        <taxon>Dehalogenimonas</taxon>
    </lineage>
</organism>
<dbReference type="EMBL" id="CP146612">
    <property type="protein sequence ID" value="WWX25363.1"/>
    <property type="molecule type" value="Genomic_DNA"/>
</dbReference>
<accession>A0ABZ2J4Y8</accession>
<evidence type="ECO:0000313" key="2">
    <source>
        <dbReference type="EMBL" id="WWX25363.1"/>
    </source>
</evidence>
<protein>
    <submittedName>
        <fullName evidence="2">Plasmid pRiA4b ORF-3 family protein</fullName>
    </submittedName>
</protein>
<dbReference type="Proteomes" id="UP001375370">
    <property type="component" value="Chromosome"/>
</dbReference>
<dbReference type="InterPro" id="IPR024047">
    <property type="entry name" value="MM3350-like_sf"/>
</dbReference>
<dbReference type="Pfam" id="PF07929">
    <property type="entry name" value="PRiA4_ORF3"/>
    <property type="match status" value="1"/>
</dbReference>
<proteinExistence type="predicted"/>
<feature type="domain" description="Plasmid pRiA4b Orf3-like" evidence="1">
    <location>
        <begin position="3"/>
        <end position="168"/>
    </location>
</feature>
<reference evidence="2 3" key="1">
    <citation type="submission" date="2024-03" db="EMBL/GenBank/DDBJ databases">
        <title>A Dehalogenimonas Isolated from Estuarine Sediments Dihaloeliminates Chlorinated Alkanes.</title>
        <authorList>
            <person name="Yang Y."/>
            <person name="Wang H."/>
        </authorList>
    </citation>
    <scope>NUCLEOTIDE SEQUENCE [LARGE SCALE GENOMIC DNA]</scope>
    <source>
        <strain evidence="2 3">W</strain>
    </source>
</reference>
<dbReference type="InterPro" id="IPR012912">
    <property type="entry name" value="Plasmid_pRiA4b_Orf3-like"/>
</dbReference>
<dbReference type="Gene3D" id="3.10.290.30">
    <property type="entry name" value="MM3350-like"/>
    <property type="match status" value="1"/>
</dbReference>
<dbReference type="PANTHER" id="PTHR41878:SF1">
    <property type="entry name" value="TNPR PROTEIN"/>
    <property type="match status" value="1"/>
</dbReference>
<name>A0ABZ2J4Y8_9CHLR</name>
<dbReference type="SUPFAM" id="SSF159941">
    <property type="entry name" value="MM3350-like"/>
    <property type="match status" value="1"/>
</dbReference>